<dbReference type="AlphaFoldDB" id="D8QVI2"/>
<dbReference type="EMBL" id="GL377567">
    <property type="protein sequence ID" value="EFJ36063.1"/>
    <property type="molecule type" value="Genomic_DNA"/>
</dbReference>
<dbReference type="HOGENOM" id="CLU_079767_0_0_1"/>
<proteinExistence type="predicted"/>
<gene>
    <name evidence="1" type="ORF">SELMODRAFT_404492</name>
</gene>
<reference evidence="1 2" key="1">
    <citation type="journal article" date="2011" name="Science">
        <title>The Selaginella genome identifies genetic changes associated with the evolution of vascular plants.</title>
        <authorList>
            <person name="Banks J.A."/>
            <person name="Nishiyama T."/>
            <person name="Hasebe M."/>
            <person name="Bowman J.L."/>
            <person name="Gribskov M."/>
            <person name="dePamphilis C."/>
            <person name="Albert V.A."/>
            <person name="Aono N."/>
            <person name="Aoyama T."/>
            <person name="Ambrose B.A."/>
            <person name="Ashton N.W."/>
            <person name="Axtell M.J."/>
            <person name="Barker E."/>
            <person name="Barker M.S."/>
            <person name="Bennetzen J.L."/>
            <person name="Bonawitz N.D."/>
            <person name="Chapple C."/>
            <person name="Cheng C."/>
            <person name="Correa L.G."/>
            <person name="Dacre M."/>
            <person name="DeBarry J."/>
            <person name="Dreyer I."/>
            <person name="Elias M."/>
            <person name="Engstrom E.M."/>
            <person name="Estelle M."/>
            <person name="Feng L."/>
            <person name="Finet C."/>
            <person name="Floyd S.K."/>
            <person name="Frommer W.B."/>
            <person name="Fujita T."/>
            <person name="Gramzow L."/>
            <person name="Gutensohn M."/>
            <person name="Harholt J."/>
            <person name="Hattori M."/>
            <person name="Heyl A."/>
            <person name="Hirai T."/>
            <person name="Hiwatashi Y."/>
            <person name="Ishikawa M."/>
            <person name="Iwata M."/>
            <person name="Karol K.G."/>
            <person name="Koehler B."/>
            <person name="Kolukisaoglu U."/>
            <person name="Kubo M."/>
            <person name="Kurata T."/>
            <person name="Lalonde S."/>
            <person name="Li K."/>
            <person name="Li Y."/>
            <person name="Litt A."/>
            <person name="Lyons E."/>
            <person name="Manning G."/>
            <person name="Maruyama T."/>
            <person name="Michael T.P."/>
            <person name="Mikami K."/>
            <person name="Miyazaki S."/>
            <person name="Morinaga S."/>
            <person name="Murata T."/>
            <person name="Mueller-Roeber B."/>
            <person name="Nelson D.R."/>
            <person name="Obara M."/>
            <person name="Oguri Y."/>
            <person name="Olmstead R.G."/>
            <person name="Onodera N."/>
            <person name="Petersen B.L."/>
            <person name="Pils B."/>
            <person name="Prigge M."/>
            <person name="Rensing S.A."/>
            <person name="Riano-Pachon D.M."/>
            <person name="Roberts A.W."/>
            <person name="Sato Y."/>
            <person name="Scheller H.V."/>
            <person name="Schulz B."/>
            <person name="Schulz C."/>
            <person name="Shakirov E.V."/>
            <person name="Shibagaki N."/>
            <person name="Shinohara N."/>
            <person name="Shippen D.E."/>
            <person name="Soerensen I."/>
            <person name="Sotooka R."/>
            <person name="Sugimoto N."/>
            <person name="Sugita M."/>
            <person name="Sumikawa N."/>
            <person name="Tanurdzic M."/>
            <person name="Theissen G."/>
            <person name="Ulvskov P."/>
            <person name="Wakazuki S."/>
            <person name="Weng J.K."/>
            <person name="Willats W.W."/>
            <person name="Wipf D."/>
            <person name="Wolf P.G."/>
            <person name="Yang L."/>
            <person name="Zimmer A.D."/>
            <person name="Zhu Q."/>
            <person name="Mitros T."/>
            <person name="Hellsten U."/>
            <person name="Loque D."/>
            <person name="Otillar R."/>
            <person name="Salamov A."/>
            <person name="Schmutz J."/>
            <person name="Shapiro H."/>
            <person name="Lindquist E."/>
            <person name="Lucas S."/>
            <person name="Rokhsar D."/>
            <person name="Grigoriev I.V."/>
        </authorList>
    </citation>
    <scope>NUCLEOTIDE SEQUENCE [LARGE SCALE GENOMIC DNA]</scope>
</reference>
<dbReference type="Gramene" id="EFJ36063">
    <property type="protein sequence ID" value="EFJ36063"/>
    <property type="gene ID" value="SELMODRAFT_404492"/>
</dbReference>
<name>D8QVI2_SELML</name>
<protein>
    <submittedName>
        <fullName evidence="1">Uncharacterized protein</fullName>
    </submittedName>
</protein>
<organism evidence="2">
    <name type="scientific">Selaginella moellendorffii</name>
    <name type="common">Spikemoss</name>
    <dbReference type="NCBI Taxonomy" id="88036"/>
    <lineage>
        <taxon>Eukaryota</taxon>
        <taxon>Viridiplantae</taxon>
        <taxon>Streptophyta</taxon>
        <taxon>Embryophyta</taxon>
        <taxon>Tracheophyta</taxon>
        <taxon>Lycopodiopsida</taxon>
        <taxon>Selaginellales</taxon>
        <taxon>Selaginellaceae</taxon>
        <taxon>Selaginella</taxon>
    </lineage>
</organism>
<dbReference type="Proteomes" id="UP000001514">
    <property type="component" value="Unassembled WGS sequence"/>
</dbReference>
<accession>D8QVI2</accession>
<evidence type="ECO:0000313" key="2">
    <source>
        <dbReference type="Proteomes" id="UP000001514"/>
    </source>
</evidence>
<keyword evidence="2" id="KW-1185">Reference proteome</keyword>
<evidence type="ECO:0000313" key="1">
    <source>
        <dbReference type="EMBL" id="EFJ36063.1"/>
    </source>
</evidence>
<dbReference type="InParanoid" id="D8QVI2"/>
<dbReference type="KEGG" id="smo:SELMODRAFT_404492"/>
<sequence length="243" mass="27514">MSLEMQGFILHWVWSITCWIPFYTIRSKRETSSLCLVASLQRSRSAEKLRASSFSQLSNFQAPGGDFSVPLQNVLSSPHLGIKSENMLVKLQIDTKAGLEVYILTHPAGATFRCEAPKQRSPDTRWLILPRCSFRNGWLLLLTITNFGTRNLEEQSSSMVQWNSDELLSNMTAAGICSLSNVSLETMRSSTRLWCLAKRTRRVVSWYRRLELLGRKVIETTKVEAKFTSGALVDDDDPSPPEH</sequence>